<feature type="domain" description="DUF5753" evidence="1">
    <location>
        <begin position="99"/>
        <end position="276"/>
    </location>
</feature>
<protein>
    <submittedName>
        <fullName evidence="2">Helix-turn-helix domain-containing protein</fullName>
    </submittedName>
</protein>
<dbReference type="InterPro" id="IPR010982">
    <property type="entry name" value="Lambda_DNA-bd_dom_sf"/>
</dbReference>
<dbReference type="RefSeq" id="WP_345368108.1">
    <property type="nucleotide sequence ID" value="NZ_BAABII010000026.1"/>
</dbReference>
<dbReference type="Proteomes" id="UP001564626">
    <property type="component" value="Unassembled WGS sequence"/>
</dbReference>
<dbReference type="Pfam" id="PF19054">
    <property type="entry name" value="DUF5753"/>
    <property type="match status" value="1"/>
</dbReference>
<evidence type="ECO:0000313" key="2">
    <source>
        <dbReference type="EMBL" id="MEY8040898.1"/>
    </source>
</evidence>
<dbReference type="SUPFAM" id="SSF47413">
    <property type="entry name" value="lambda repressor-like DNA-binding domains"/>
    <property type="match status" value="1"/>
</dbReference>
<accession>A0ABV4CK91</accession>
<dbReference type="Pfam" id="PF13560">
    <property type="entry name" value="HTH_31"/>
    <property type="match status" value="1"/>
</dbReference>
<evidence type="ECO:0000313" key="3">
    <source>
        <dbReference type="Proteomes" id="UP001564626"/>
    </source>
</evidence>
<gene>
    <name evidence="2" type="ORF">AB8O55_15925</name>
</gene>
<organism evidence="2 3">
    <name type="scientific">Saccharopolyspora cebuensis</name>
    <dbReference type="NCBI Taxonomy" id="418759"/>
    <lineage>
        <taxon>Bacteria</taxon>
        <taxon>Bacillati</taxon>
        <taxon>Actinomycetota</taxon>
        <taxon>Actinomycetes</taxon>
        <taxon>Pseudonocardiales</taxon>
        <taxon>Pseudonocardiaceae</taxon>
        <taxon>Saccharopolyspora</taxon>
    </lineage>
</organism>
<sequence>MTKGTASTVRRRRLAATLRSLREAAEITPEQVMDEMGWSRSKVSKVETANMGVSVADVRVLCELYAAEDGVRDWLVRTARDARRTHWWDAYDEALPERFRDYLELESEATAIHHFEIDLVPGLLQTKDYASALMTAYARELGPAATEAQVELRMQRQTKFREAGMHLSAIVDESALLRCIGSASTRRAQLRQLLDHLDDPHTDLRVLPMSAGAHAASGSPFGHLFFQEPIPSVVFLDNLAGSLYIERAEEVAQFGKAFRTLRQMASDAEESAKLLRAALTAVG</sequence>
<proteinExistence type="predicted"/>
<name>A0ABV4CK91_9PSEU</name>
<comment type="caution">
    <text evidence="2">The sequence shown here is derived from an EMBL/GenBank/DDBJ whole genome shotgun (WGS) entry which is preliminary data.</text>
</comment>
<reference evidence="2 3" key="1">
    <citation type="submission" date="2024-08" db="EMBL/GenBank/DDBJ databases">
        <title>Genome mining of Saccharopolyspora cebuensis PGLac3 from Nigerian medicinal plant.</title>
        <authorList>
            <person name="Ezeobiora C.E."/>
            <person name="Igbokwe N.H."/>
            <person name="Amin D.H."/>
            <person name="Mendie U.E."/>
        </authorList>
    </citation>
    <scope>NUCLEOTIDE SEQUENCE [LARGE SCALE GENOMIC DNA]</scope>
    <source>
        <strain evidence="2 3">PGLac3</strain>
    </source>
</reference>
<dbReference type="InterPro" id="IPR043917">
    <property type="entry name" value="DUF5753"/>
</dbReference>
<evidence type="ECO:0000259" key="1">
    <source>
        <dbReference type="Pfam" id="PF19054"/>
    </source>
</evidence>
<dbReference type="EMBL" id="JBGEHV010000027">
    <property type="protein sequence ID" value="MEY8040898.1"/>
    <property type="molecule type" value="Genomic_DNA"/>
</dbReference>
<dbReference type="CDD" id="cd00093">
    <property type="entry name" value="HTH_XRE"/>
    <property type="match status" value="1"/>
</dbReference>
<keyword evidence="3" id="KW-1185">Reference proteome</keyword>
<dbReference type="Gene3D" id="1.10.260.40">
    <property type="entry name" value="lambda repressor-like DNA-binding domains"/>
    <property type="match status" value="1"/>
</dbReference>
<dbReference type="InterPro" id="IPR001387">
    <property type="entry name" value="Cro/C1-type_HTH"/>
</dbReference>